<sequence>MPGGRAPGCQFYLPATFTGSSPVPSLLPTPPRPPARLLPSPSHRGLTAQLQAPAGRTTGPLMGWGWQAGPKPRGRYGGSPVRVDAGFPSLSLLSRSHAPSSPPPSPNTPGQSRLLTPRSHRTDLLRRCPRRRRRHLPAPAPLRPPPPAGGSALSPLAPLRLRPHPSPCPRPRGQSATGARAQNPLQPGWDDCEQRNRRILPALPEASSCSPALRQGRRPRPGPLTPTTTSSSRLRCSEEAPDIKTHSGARASTGQTQNTLKLVGRFSGQLWGESEACRARGQIWTEVRRDRGKAESFKFKINTCDQNLNCCCEMLELNSKIQGQLFTILNLIAQEGGHYAGVEIIKSRFLPWLGTCFSNSSIAKCPEGNLILFQESCDKDKQLRELSGTREREIHQLDSELNSTRVQLSVVQQELKTLQTQEEARKRSFDMLTDYEHFKVHVKKCLTPSHGGPESLETAVMDYTAGHLDLYDVQHSVNDVICAMNMNPKISFPPQVDYKLINCFIKVDIAFGADGEVFNDNKYRRSCDSDFTAPLVFYHVWPALVRERLLYGVIMEWKLIKTVFLTDS</sequence>
<comment type="similarity">
    <text evidence="4">Belongs to the MIEAP family.</text>
</comment>
<name>F7EMD1_MONDO</name>
<reference evidence="15" key="2">
    <citation type="submission" date="2025-08" db="UniProtKB">
        <authorList>
            <consortium name="Ensembl"/>
        </authorList>
    </citation>
    <scope>IDENTIFICATION</scope>
</reference>
<dbReference type="Bgee" id="ENSMODG00000020645">
    <property type="expression patterns" value="Expressed in spermatid and 9 other cell types or tissues"/>
</dbReference>
<dbReference type="GO" id="GO:0005741">
    <property type="term" value="C:mitochondrial outer membrane"/>
    <property type="evidence" value="ECO:0007669"/>
    <property type="project" value="UniProtKB-SubCell"/>
</dbReference>
<organism evidence="15 16">
    <name type="scientific">Monodelphis domestica</name>
    <name type="common">Gray short-tailed opossum</name>
    <dbReference type="NCBI Taxonomy" id="13616"/>
    <lineage>
        <taxon>Eukaryota</taxon>
        <taxon>Metazoa</taxon>
        <taxon>Chordata</taxon>
        <taxon>Craniata</taxon>
        <taxon>Vertebrata</taxon>
        <taxon>Euteleostomi</taxon>
        <taxon>Mammalia</taxon>
        <taxon>Metatheria</taxon>
        <taxon>Didelphimorphia</taxon>
        <taxon>Didelphidae</taxon>
        <taxon>Monodelphis</taxon>
    </lineage>
</organism>
<dbReference type="GO" id="GO:0005759">
    <property type="term" value="C:mitochondrial matrix"/>
    <property type="evidence" value="ECO:0007669"/>
    <property type="project" value="UniProtKB-SubCell"/>
</dbReference>
<dbReference type="HOGENOM" id="CLU_041752_0_0_1"/>
<dbReference type="Proteomes" id="UP000002280">
    <property type="component" value="Chromosome 5"/>
</dbReference>
<evidence type="ECO:0000259" key="14">
    <source>
        <dbReference type="Pfam" id="PF16026"/>
    </source>
</evidence>
<evidence type="ECO:0000256" key="2">
    <source>
        <dbReference type="ARBA" id="ARBA00004305"/>
    </source>
</evidence>
<dbReference type="PANTHER" id="PTHR21771">
    <property type="entry name" value="MITOCHONDRIA-EATING PROTEIN-RELATED"/>
    <property type="match status" value="1"/>
</dbReference>
<accession>F7EMD1</accession>
<evidence type="ECO:0000256" key="4">
    <source>
        <dbReference type="ARBA" id="ARBA00008233"/>
    </source>
</evidence>
<evidence type="ECO:0000256" key="1">
    <source>
        <dbReference type="ARBA" id="ARBA00004294"/>
    </source>
</evidence>
<evidence type="ECO:0000256" key="10">
    <source>
        <dbReference type="ARBA" id="ARBA00023128"/>
    </source>
</evidence>
<dbReference type="eggNOG" id="ENOG502QQMJ">
    <property type="taxonomic scope" value="Eukaryota"/>
</dbReference>
<keyword evidence="11" id="KW-0472">Membrane</keyword>
<feature type="compositionally biased region" description="Low complexity" evidence="13">
    <location>
        <begin position="149"/>
        <end position="160"/>
    </location>
</feature>
<keyword evidence="8" id="KW-0175">Coiled coil</keyword>
<evidence type="ECO:0000256" key="7">
    <source>
        <dbReference type="ARBA" id="ARBA00022787"/>
    </source>
</evidence>
<dbReference type="AlphaFoldDB" id="F7EMD1"/>
<evidence type="ECO:0000256" key="6">
    <source>
        <dbReference type="ARBA" id="ARBA00022490"/>
    </source>
</evidence>
<keyword evidence="10" id="KW-0496">Mitochondrion</keyword>
<reference evidence="15" key="3">
    <citation type="submission" date="2025-09" db="UniProtKB">
        <authorList>
            <consortium name="Ensembl"/>
        </authorList>
    </citation>
    <scope>IDENTIFICATION</scope>
</reference>
<reference evidence="15 16" key="1">
    <citation type="journal article" date="2007" name="Nature">
        <title>Genome of the marsupial Monodelphis domestica reveals innovation in non-coding sequences.</title>
        <authorList>
            <person name="Mikkelsen T.S."/>
            <person name="Wakefield M.J."/>
            <person name="Aken B."/>
            <person name="Amemiya C.T."/>
            <person name="Chang J.L."/>
            <person name="Duke S."/>
            <person name="Garber M."/>
            <person name="Gentles A.J."/>
            <person name="Goodstadt L."/>
            <person name="Heger A."/>
            <person name="Jurka J."/>
            <person name="Kamal M."/>
            <person name="Mauceli E."/>
            <person name="Searle S.M."/>
            <person name="Sharpe T."/>
            <person name="Baker M.L."/>
            <person name="Batzer M.A."/>
            <person name="Benos P.V."/>
            <person name="Belov K."/>
            <person name="Clamp M."/>
            <person name="Cook A."/>
            <person name="Cuff J."/>
            <person name="Das R."/>
            <person name="Davidow L."/>
            <person name="Deakin J.E."/>
            <person name="Fazzari M.J."/>
            <person name="Glass J.L."/>
            <person name="Grabherr M."/>
            <person name="Greally J.M."/>
            <person name="Gu W."/>
            <person name="Hore T.A."/>
            <person name="Huttley G.A."/>
            <person name="Kleber M."/>
            <person name="Jirtle R.L."/>
            <person name="Koina E."/>
            <person name="Lee J.T."/>
            <person name="Mahony S."/>
            <person name="Marra M.A."/>
            <person name="Miller R.D."/>
            <person name="Nicholls R.D."/>
            <person name="Oda M."/>
            <person name="Papenfuss A.T."/>
            <person name="Parra Z.E."/>
            <person name="Pollock D.D."/>
            <person name="Ray D.A."/>
            <person name="Schein J.E."/>
            <person name="Speed T.P."/>
            <person name="Thompson K."/>
            <person name="VandeBerg J.L."/>
            <person name="Wade C.M."/>
            <person name="Walker J.A."/>
            <person name="Waters P.D."/>
            <person name="Webber C."/>
            <person name="Weidman J.R."/>
            <person name="Xie X."/>
            <person name="Zody M.C."/>
            <person name="Baldwin J."/>
            <person name="Abdouelleil A."/>
            <person name="Abdulkadir J."/>
            <person name="Abebe A."/>
            <person name="Abera B."/>
            <person name="Abreu J."/>
            <person name="Acer S.C."/>
            <person name="Aftuck L."/>
            <person name="Alexander A."/>
            <person name="An P."/>
            <person name="Anderson E."/>
            <person name="Anderson S."/>
            <person name="Arachi H."/>
            <person name="Azer M."/>
            <person name="Bachantsang P."/>
            <person name="Barry A."/>
            <person name="Bayul T."/>
            <person name="Berlin A."/>
            <person name="Bessette D."/>
            <person name="Bloom T."/>
            <person name="Bloom T."/>
            <person name="Boguslavskiy L."/>
            <person name="Bonnet C."/>
            <person name="Boukhgalter B."/>
            <person name="Bourzgui I."/>
            <person name="Brown A."/>
            <person name="Cahill P."/>
            <person name="Channer S."/>
            <person name="Cheshatsang Y."/>
            <person name="Chuda L."/>
            <person name="Citroen M."/>
            <person name="Collymore A."/>
            <person name="Cooke P."/>
            <person name="Costello M."/>
            <person name="D'Aco K."/>
            <person name="Daza R."/>
            <person name="De Haan G."/>
            <person name="DeGray S."/>
            <person name="DeMaso C."/>
            <person name="Dhargay N."/>
            <person name="Dooley K."/>
            <person name="Dooley E."/>
            <person name="Doricent M."/>
            <person name="Dorje P."/>
            <person name="Dorjee K."/>
            <person name="Dupes A."/>
            <person name="Elong R."/>
            <person name="Falk J."/>
            <person name="Farina A."/>
            <person name="Faro S."/>
            <person name="Ferguson D."/>
            <person name="Fisher S."/>
            <person name="Foley C.D."/>
            <person name="Franke A."/>
            <person name="Friedrich D."/>
            <person name="Gadbois L."/>
            <person name="Gearin G."/>
            <person name="Gearin C.R."/>
            <person name="Giannoukos G."/>
            <person name="Goode T."/>
            <person name="Graham J."/>
            <person name="Grandbois E."/>
            <person name="Grewal S."/>
            <person name="Gyaltsen K."/>
            <person name="Hafez N."/>
            <person name="Hagos B."/>
            <person name="Hall J."/>
            <person name="Henson C."/>
            <person name="Hollinger A."/>
            <person name="Honan T."/>
            <person name="Huard M.D."/>
            <person name="Hughes L."/>
            <person name="Hurhula B."/>
            <person name="Husby M.E."/>
            <person name="Kamat A."/>
            <person name="Kanga B."/>
            <person name="Kashin S."/>
            <person name="Khazanovich D."/>
            <person name="Kisner P."/>
            <person name="Lance K."/>
            <person name="Lara M."/>
            <person name="Lee W."/>
            <person name="Lennon N."/>
            <person name="Letendre F."/>
            <person name="LeVine R."/>
            <person name="Lipovsky A."/>
            <person name="Liu X."/>
            <person name="Liu J."/>
            <person name="Liu S."/>
            <person name="Lokyitsang T."/>
            <person name="Lokyitsang Y."/>
            <person name="Lubonja R."/>
            <person name="Lui A."/>
            <person name="MacDonald P."/>
            <person name="Magnisalis V."/>
            <person name="Maru K."/>
            <person name="Matthews C."/>
            <person name="McCusker W."/>
            <person name="McDonough S."/>
            <person name="Mehta T."/>
            <person name="Meldrim J."/>
            <person name="Meneus L."/>
            <person name="Mihai O."/>
            <person name="Mihalev A."/>
            <person name="Mihova T."/>
            <person name="Mittelman R."/>
            <person name="Mlenga V."/>
            <person name="Montmayeur A."/>
            <person name="Mulrain L."/>
            <person name="Navidi A."/>
            <person name="Naylor J."/>
            <person name="Negash T."/>
            <person name="Nguyen T."/>
            <person name="Nguyen N."/>
            <person name="Nicol R."/>
            <person name="Norbu C."/>
            <person name="Norbu N."/>
            <person name="Novod N."/>
            <person name="O'Neill B."/>
            <person name="Osman S."/>
            <person name="Markiewicz E."/>
            <person name="Oyono O.L."/>
            <person name="Patti C."/>
            <person name="Phunkhang P."/>
            <person name="Pierre F."/>
            <person name="Priest M."/>
            <person name="Raghuraman S."/>
            <person name="Rege F."/>
            <person name="Reyes R."/>
            <person name="Rise C."/>
            <person name="Rogov P."/>
            <person name="Ross K."/>
            <person name="Ryan E."/>
            <person name="Settipalli S."/>
            <person name="Shea T."/>
            <person name="Sherpa N."/>
            <person name="Shi L."/>
            <person name="Shih D."/>
            <person name="Sparrow T."/>
            <person name="Spaulding J."/>
            <person name="Stalker J."/>
            <person name="Stange-Thomann N."/>
            <person name="Stavropoulos S."/>
            <person name="Stone C."/>
            <person name="Strader C."/>
            <person name="Tesfaye S."/>
            <person name="Thomson T."/>
            <person name="Thoulutsang Y."/>
            <person name="Thoulutsang D."/>
            <person name="Topham K."/>
            <person name="Topping I."/>
            <person name="Tsamla T."/>
            <person name="Vassiliev H."/>
            <person name="Vo A."/>
            <person name="Wangchuk T."/>
            <person name="Wangdi T."/>
            <person name="Weiand M."/>
            <person name="Wilkinson J."/>
            <person name="Wilson A."/>
            <person name="Yadav S."/>
            <person name="Young G."/>
            <person name="Yu Q."/>
            <person name="Zembek L."/>
            <person name="Zhong D."/>
            <person name="Zimmer A."/>
            <person name="Zwirko Z."/>
            <person name="Jaffe D.B."/>
            <person name="Alvarez P."/>
            <person name="Brockman W."/>
            <person name="Butler J."/>
            <person name="Chin C."/>
            <person name="Gnerre S."/>
            <person name="MacCallum I."/>
            <person name="Graves J.A."/>
            <person name="Ponting C.P."/>
            <person name="Breen M."/>
            <person name="Samollow P.B."/>
            <person name="Lander E.S."/>
            <person name="Lindblad-Toh K."/>
        </authorList>
    </citation>
    <scope>NUCLEOTIDE SEQUENCE [LARGE SCALE GENOMIC DNA]</scope>
</reference>
<feature type="compositionally biased region" description="Pro residues" evidence="13">
    <location>
        <begin position="138"/>
        <end position="148"/>
    </location>
</feature>
<feature type="compositionally biased region" description="Basic residues" evidence="13">
    <location>
        <begin position="127"/>
        <end position="136"/>
    </location>
</feature>
<evidence type="ECO:0000256" key="12">
    <source>
        <dbReference type="ARBA" id="ARBA00032687"/>
    </source>
</evidence>
<evidence type="ECO:0000256" key="5">
    <source>
        <dbReference type="ARBA" id="ARBA00019863"/>
    </source>
</evidence>
<feature type="region of interest" description="Disordered" evidence="13">
    <location>
        <begin position="20"/>
        <end position="254"/>
    </location>
</feature>
<dbReference type="InterPro" id="IPR026169">
    <property type="entry name" value="MIEAP"/>
</dbReference>
<dbReference type="Ensembl" id="ENSMODT00000026288.4">
    <property type="protein sequence ID" value="ENSMODP00000025827.3"/>
    <property type="gene ID" value="ENSMODG00000020645.4"/>
</dbReference>
<evidence type="ECO:0000256" key="13">
    <source>
        <dbReference type="SAM" id="MobiDB-lite"/>
    </source>
</evidence>
<evidence type="ECO:0000256" key="9">
    <source>
        <dbReference type="ARBA" id="ARBA00023121"/>
    </source>
</evidence>
<keyword evidence="7" id="KW-1000">Mitochondrion outer membrane</keyword>
<evidence type="ECO:0000313" key="16">
    <source>
        <dbReference type="Proteomes" id="UP000002280"/>
    </source>
</evidence>
<dbReference type="PANTHER" id="PTHR21771:SF0">
    <property type="entry name" value="MITOCHONDRIA-EATING PROTEIN"/>
    <property type="match status" value="1"/>
</dbReference>
<feature type="compositionally biased region" description="Basic and acidic residues" evidence="13">
    <location>
        <begin position="235"/>
        <end position="245"/>
    </location>
</feature>
<proteinExistence type="inferred from homology"/>
<keyword evidence="9" id="KW-0446">Lipid-binding</keyword>
<feature type="compositionally biased region" description="Low complexity" evidence="13">
    <location>
        <begin position="225"/>
        <end position="234"/>
    </location>
</feature>
<protein>
    <recommendedName>
        <fullName evidence="5">Mitochondria-eating protein</fullName>
    </recommendedName>
    <alternativeName>
        <fullName evidence="12">Spermatogenesis-associated protein 18</fullName>
    </alternativeName>
</protein>
<evidence type="ECO:0000256" key="8">
    <source>
        <dbReference type="ARBA" id="ARBA00023054"/>
    </source>
</evidence>
<feature type="domain" description="Mitochondria-eating protein C-terminal" evidence="14">
    <location>
        <begin position="426"/>
        <end position="555"/>
    </location>
</feature>
<evidence type="ECO:0000256" key="3">
    <source>
        <dbReference type="ARBA" id="ARBA00004496"/>
    </source>
</evidence>
<evidence type="ECO:0000256" key="11">
    <source>
        <dbReference type="ARBA" id="ARBA00023136"/>
    </source>
</evidence>
<keyword evidence="6" id="KW-0963">Cytoplasm</keyword>
<dbReference type="InParanoid" id="F7EMD1"/>
<keyword evidence="16" id="KW-1185">Reference proteome</keyword>
<dbReference type="Pfam" id="PF16026">
    <property type="entry name" value="MIEAP"/>
    <property type="match status" value="1"/>
</dbReference>
<dbReference type="STRING" id="13616.ENSMODP00000025827"/>
<comment type="subcellular location">
    <subcellularLocation>
        <location evidence="3">Cytoplasm</location>
    </subcellularLocation>
    <subcellularLocation>
        <location evidence="2">Mitochondrion matrix</location>
    </subcellularLocation>
    <subcellularLocation>
        <location evidence="1">Mitochondrion outer membrane</location>
    </subcellularLocation>
</comment>
<dbReference type="InterPro" id="IPR031981">
    <property type="entry name" value="MIEAP_C"/>
</dbReference>
<dbReference type="GO" id="GO:0008289">
    <property type="term" value="F:lipid binding"/>
    <property type="evidence" value="ECO:0007669"/>
    <property type="project" value="UniProtKB-KW"/>
</dbReference>
<feature type="compositionally biased region" description="Low complexity" evidence="13">
    <location>
        <begin position="88"/>
        <end position="99"/>
    </location>
</feature>
<dbReference type="GO" id="GO:0035694">
    <property type="term" value="P:mitochondrial protein catabolic process"/>
    <property type="evidence" value="ECO:0007669"/>
    <property type="project" value="InterPro"/>
</dbReference>
<feature type="compositionally biased region" description="Pro residues" evidence="13">
    <location>
        <begin position="25"/>
        <end position="36"/>
    </location>
</feature>
<dbReference type="GeneTree" id="ENSGT00390000013532"/>
<evidence type="ECO:0000313" key="15">
    <source>
        <dbReference type="Ensembl" id="ENSMODP00000025827.3"/>
    </source>
</evidence>